<gene>
    <name evidence="2" type="ORF">TIRI35C_2059</name>
</gene>
<feature type="transmembrane region" description="Helical" evidence="1">
    <location>
        <begin position="321"/>
        <end position="354"/>
    </location>
</feature>
<keyword evidence="1" id="KW-1133">Transmembrane helix</keyword>
<organism evidence="2 3">
    <name type="scientific">Thermococcus camini</name>
    <dbReference type="NCBI Taxonomy" id="2016373"/>
    <lineage>
        <taxon>Archaea</taxon>
        <taxon>Methanobacteriati</taxon>
        <taxon>Methanobacteriota</taxon>
        <taxon>Thermococci</taxon>
        <taxon>Thermococcales</taxon>
        <taxon>Thermococcaceae</taxon>
        <taxon>Thermococcus</taxon>
    </lineage>
</organism>
<sequence>MYPALKLEVQGLKWKPLAFYAIGLTATPFLGEVSPLVPYFFTGFLFSAVFSGGLYKTCSFLLPKPYKRANLFAEVFISHLFVAFLFAIPFALLDTISFFFALFALPFLPLGYLVSLTFRNPRKTLIAGVLLFLLLTFVPPGIVQMKAQEKAQNDLGIKSLEDYEAKKGDYHRLVLELEKRYTTYAFFSPGAQLELFARDVEVKDTRDAYLRIALTLATFLAFTVLSFLLFLRFEPGAFIRPSPPALYITSLPWWIRVEIANLWASRAFVAFLLLMLLPFGSVLKAFGMLFLLPLATLEILSASPVLILSKPVGRGYLLRRFMVISALFAVSLPIVGASFGVAFFLASFVFLLGLFTRRGALLALPFLALLFAPAIDSGLASLLLMLLSTVPLGISAFRISRMDISAWGGMGED</sequence>
<reference evidence="2 3" key="1">
    <citation type="submission" date="2020-09" db="EMBL/GenBank/DDBJ databases">
        <authorList>
            <person name="Courtine D."/>
        </authorList>
    </citation>
    <scope>NUCLEOTIDE SEQUENCE [LARGE SCALE GENOMIC DNA]</scope>
    <source>
        <strain evidence="2 3">IRI35c</strain>
    </source>
</reference>
<dbReference type="Proteomes" id="UP000516304">
    <property type="component" value="Chromosome TIRI35C"/>
</dbReference>
<feature type="transmembrane region" description="Helical" evidence="1">
    <location>
        <begin position="208"/>
        <end position="231"/>
    </location>
</feature>
<evidence type="ECO:0000313" key="2">
    <source>
        <dbReference type="EMBL" id="CAD5245213.1"/>
    </source>
</evidence>
<dbReference type="EMBL" id="LR881183">
    <property type="protein sequence ID" value="CAD5245213.1"/>
    <property type="molecule type" value="Genomic_DNA"/>
</dbReference>
<keyword evidence="3" id="KW-1185">Reference proteome</keyword>
<keyword evidence="1" id="KW-0812">Transmembrane</keyword>
<dbReference type="GeneID" id="58919810"/>
<feature type="transmembrane region" description="Helical" evidence="1">
    <location>
        <begin position="36"/>
        <end position="57"/>
    </location>
</feature>
<dbReference type="RefSeq" id="WP_188202769.1">
    <property type="nucleotide sequence ID" value="NZ_LR881183.1"/>
</dbReference>
<accession>A0A7G2DDI4</accession>
<feature type="transmembrane region" description="Helical" evidence="1">
    <location>
        <begin position="125"/>
        <end position="143"/>
    </location>
</feature>
<dbReference type="AlphaFoldDB" id="A0A7G2DDI4"/>
<feature type="transmembrane region" description="Helical" evidence="1">
    <location>
        <begin position="98"/>
        <end position="118"/>
    </location>
</feature>
<evidence type="ECO:0000256" key="1">
    <source>
        <dbReference type="SAM" id="Phobius"/>
    </source>
</evidence>
<feature type="transmembrane region" description="Helical" evidence="1">
    <location>
        <begin position="366"/>
        <end position="394"/>
    </location>
</feature>
<feature type="transmembrane region" description="Helical" evidence="1">
    <location>
        <begin position="285"/>
        <end position="309"/>
    </location>
</feature>
<protein>
    <submittedName>
        <fullName evidence="2">Uncharacterized protein</fullName>
    </submittedName>
</protein>
<keyword evidence="1" id="KW-0472">Membrane</keyword>
<proteinExistence type="predicted"/>
<evidence type="ECO:0000313" key="3">
    <source>
        <dbReference type="Proteomes" id="UP000516304"/>
    </source>
</evidence>
<feature type="transmembrane region" description="Helical" evidence="1">
    <location>
        <begin position="69"/>
        <end position="92"/>
    </location>
</feature>
<feature type="transmembrane region" description="Helical" evidence="1">
    <location>
        <begin position="259"/>
        <end position="279"/>
    </location>
</feature>
<name>A0A7G2DDI4_9EURY</name>
<dbReference type="KEGG" id="tcq:TIRI35C_2059"/>